<name>A0A0A8Z587_ARUDO</name>
<feature type="compositionally biased region" description="Low complexity" evidence="1">
    <location>
        <begin position="96"/>
        <end position="113"/>
    </location>
</feature>
<evidence type="ECO:0000256" key="1">
    <source>
        <dbReference type="SAM" id="MobiDB-lite"/>
    </source>
</evidence>
<evidence type="ECO:0000313" key="2">
    <source>
        <dbReference type="EMBL" id="JAD30002.1"/>
    </source>
</evidence>
<reference evidence="2" key="2">
    <citation type="journal article" date="2015" name="Data Brief">
        <title>Shoot transcriptome of the giant reed, Arundo donax.</title>
        <authorList>
            <person name="Barrero R.A."/>
            <person name="Guerrero F.D."/>
            <person name="Moolhuijzen P."/>
            <person name="Goolsby J.A."/>
            <person name="Tidwell J."/>
            <person name="Bellgard S.E."/>
            <person name="Bellgard M.I."/>
        </authorList>
    </citation>
    <scope>NUCLEOTIDE SEQUENCE</scope>
    <source>
        <tissue evidence="2">Shoot tissue taken approximately 20 cm above the soil surface</tissue>
    </source>
</reference>
<feature type="region of interest" description="Disordered" evidence="1">
    <location>
        <begin position="69"/>
        <end position="113"/>
    </location>
</feature>
<accession>A0A0A8Z587</accession>
<dbReference type="AlphaFoldDB" id="A0A0A8Z587"/>
<dbReference type="EMBL" id="GBRH01267893">
    <property type="protein sequence ID" value="JAD30002.1"/>
    <property type="molecule type" value="Transcribed_RNA"/>
</dbReference>
<organism evidence="2">
    <name type="scientific">Arundo donax</name>
    <name type="common">Giant reed</name>
    <name type="synonym">Donax arundinaceus</name>
    <dbReference type="NCBI Taxonomy" id="35708"/>
    <lineage>
        <taxon>Eukaryota</taxon>
        <taxon>Viridiplantae</taxon>
        <taxon>Streptophyta</taxon>
        <taxon>Embryophyta</taxon>
        <taxon>Tracheophyta</taxon>
        <taxon>Spermatophyta</taxon>
        <taxon>Magnoliopsida</taxon>
        <taxon>Liliopsida</taxon>
        <taxon>Poales</taxon>
        <taxon>Poaceae</taxon>
        <taxon>PACMAD clade</taxon>
        <taxon>Arundinoideae</taxon>
        <taxon>Arundineae</taxon>
        <taxon>Arundo</taxon>
    </lineage>
</organism>
<reference evidence="2" key="1">
    <citation type="submission" date="2014-09" db="EMBL/GenBank/DDBJ databases">
        <authorList>
            <person name="Magalhaes I.L.F."/>
            <person name="Oliveira U."/>
            <person name="Santos F.R."/>
            <person name="Vidigal T.H.D.A."/>
            <person name="Brescovit A.D."/>
            <person name="Santos A.J."/>
        </authorList>
    </citation>
    <scope>NUCLEOTIDE SEQUENCE</scope>
    <source>
        <tissue evidence="2">Shoot tissue taken approximately 20 cm above the soil surface</tissue>
    </source>
</reference>
<protein>
    <submittedName>
        <fullName evidence="2">Uncharacterized protein</fullName>
    </submittedName>
</protein>
<sequence length="113" mass="11897">MDDGVAVPIGRVAWRPTSLDIGHGVVRVPRPMDDDVALIVGCVAQRPASLEIDHRVVRVPVPWTAVSPLLPAASPEESGRTPLKPPPSTKELGTNSSSPSSETTSRSPLSTSE</sequence>
<proteinExistence type="predicted"/>